<accession>A0A8R7USY2</accession>
<protein>
    <submittedName>
        <fullName evidence="3">Uncharacterized protein</fullName>
    </submittedName>
</protein>
<dbReference type="Gramene" id="TuG1812G0600002160.01.T06">
    <property type="protein sequence ID" value="TuG1812G0600002160.01.T06"/>
    <property type="gene ID" value="TuG1812G0600002160.01"/>
</dbReference>
<feature type="transmembrane region" description="Helical" evidence="2">
    <location>
        <begin position="90"/>
        <end position="111"/>
    </location>
</feature>
<evidence type="ECO:0000313" key="4">
    <source>
        <dbReference type="Proteomes" id="UP000015106"/>
    </source>
</evidence>
<reference evidence="3" key="3">
    <citation type="submission" date="2022-06" db="UniProtKB">
        <authorList>
            <consortium name="EnsemblPlants"/>
        </authorList>
    </citation>
    <scope>IDENTIFICATION</scope>
</reference>
<keyword evidence="2" id="KW-0812">Transmembrane</keyword>
<keyword evidence="4" id="KW-1185">Reference proteome</keyword>
<sequence length="131" mass="14240">MIQCGRRSTCRARSPGPSPLSGCGSTSRARRRISMRITMLLPKDGTKVINGGPAACRGTQALPRKAELVQLKHLDHAPPSLSLHTSKLQLPLFFLCCCLVRALFLTAMPLLPNININNLLIRLFVGAAQLI</sequence>
<reference evidence="3" key="2">
    <citation type="submission" date="2018-03" db="EMBL/GenBank/DDBJ databases">
        <title>The Triticum urartu genome reveals the dynamic nature of wheat genome evolution.</title>
        <authorList>
            <person name="Ling H."/>
            <person name="Ma B."/>
            <person name="Shi X."/>
            <person name="Liu H."/>
            <person name="Dong L."/>
            <person name="Sun H."/>
            <person name="Cao Y."/>
            <person name="Gao Q."/>
            <person name="Zheng S."/>
            <person name="Li Y."/>
            <person name="Yu Y."/>
            <person name="Du H."/>
            <person name="Qi M."/>
            <person name="Li Y."/>
            <person name="Yu H."/>
            <person name="Cui Y."/>
            <person name="Wang N."/>
            <person name="Chen C."/>
            <person name="Wu H."/>
            <person name="Zhao Y."/>
            <person name="Zhang J."/>
            <person name="Li Y."/>
            <person name="Zhou W."/>
            <person name="Zhang B."/>
            <person name="Hu W."/>
            <person name="Eijk M."/>
            <person name="Tang J."/>
            <person name="Witsenboer H."/>
            <person name="Zhao S."/>
            <person name="Li Z."/>
            <person name="Zhang A."/>
            <person name="Wang D."/>
            <person name="Liang C."/>
        </authorList>
    </citation>
    <scope>NUCLEOTIDE SEQUENCE [LARGE SCALE GENOMIC DNA]</scope>
    <source>
        <strain evidence="3">cv. G1812</strain>
    </source>
</reference>
<feature type="region of interest" description="Disordered" evidence="1">
    <location>
        <begin position="1"/>
        <end position="28"/>
    </location>
</feature>
<keyword evidence="2" id="KW-1133">Transmembrane helix</keyword>
<dbReference type="AlphaFoldDB" id="A0A8R7USY2"/>
<dbReference type="Proteomes" id="UP000015106">
    <property type="component" value="Chromosome 6"/>
</dbReference>
<reference evidence="4" key="1">
    <citation type="journal article" date="2013" name="Nature">
        <title>Draft genome of the wheat A-genome progenitor Triticum urartu.</title>
        <authorList>
            <person name="Ling H.Q."/>
            <person name="Zhao S."/>
            <person name="Liu D."/>
            <person name="Wang J."/>
            <person name="Sun H."/>
            <person name="Zhang C."/>
            <person name="Fan H."/>
            <person name="Li D."/>
            <person name="Dong L."/>
            <person name="Tao Y."/>
            <person name="Gao C."/>
            <person name="Wu H."/>
            <person name="Li Y."/>
            <person name="Cui Y."/>
            <person name="Guo X."/>
            <person name="Zheng S."/>
            <person name="Wang B."/>
            <person name="Yu K."/>
            <person name="Liang Q."/>
            <person name="Yang W."/>
            <person name="Lou X."/>
            <person name="Chen J."/>
            <person name="Feng M."/>
            <person name="Jian J."/>
            <person name="Zhang X."/>
            <person name="Luo G."/>
            <person name="Jiang Y."/>
            <person name="Liu J."/>
            <person name="Wang Z."/>
            <person name="Sha Y."/>
            <person name="Zhang B."/>
            <person name="Wu H."/>
            <person name="Tang D."/>
            <person name="Shen Q."/>
            <person name="Xue P."/>
            <person name="Zou S."/>
            <person name="Wang X."/>
            <person name="Liu X."/>
            <person name="Wang F."/>
            <person name="Yang Y."/>
            <person name="An X."/>
            <person name="Dong Z."/>
            <person name="Zhang K."/>
            <person name="Zhang X."/>
            <person name="Luo M.C."/>
            <person name="Dvorak J."/>
            <person name="Tong Y."/>
            <person name="Wang J."/>
            <person name="Yang H."/>
            <person name="Li Z."/>
            <person name="Wang D."/>
            <person name="Zhang A."/>
            <person name="Wang J."/>
        </authorList>
    </citation>
    <scope>NUCLEOTIDE SEQUENCE</scope>
    <source>
        <strain evidence="4">cv. G1812</strain>
    </source>
</reference>
<organism evidence="3 4">
    <name type="scientific">Triticum urartu</name>
    <name type="common">Red wild einkorn</name>
    <name type="synonym">Crithodium urartu</name>
    <dbReference type="NCBI Taxonomy" id="4572"/>
    <lineage>
        <taxon>Eukaryota</taxon>
        <taxon>Viridiplantae</taxon>
        <taxon>Streptophyta</taxon>
        <taxon>Embryophyta</taxon>
        <taxon>Tracheophyta</taxon>
        <taxon>Spermatophyta</taxon>
        <taxon>Magnoliopsida</taxon>
        <taxon>Liliopsida</taxon>
        <taxon>Poales</taxon>
        <taxon>Poaceae</taxon>
        <taxon>BOP clade</taxon>
        <taxon>Pooideae</taxon>
        <taxon>Triticodae</taxon>
        <taxon>Triticeae</taxon>
        <taxon>Triticinae</taxon>
        <taxon>Triticum</taxon>
    </lineage>
</organism>
<evidence type="ECO:0000256" key="1">
    <source>
        <dbReference type="SAM" id="MobiDB-lite"/>
    </source>
</evidence>
<proteinExistence type="predicted"/>
<name>A0A8R7USY2_TRIUA</name>
<evidence type="ECO:0000256" key="2">
    <source>
        <dbReference type="SAM" id="Phobius"/>
    </source>
</evidence>
<keyword evidence="2" id="KW-0472">Membrane</keyword>
<dbReference type="EnsemblPlants" id="TuG1812G0600002160.01.T06">
    <property type="protein sequence ID" value="TuG1812G0600002160.01.T06"/>
    <property type="gene ID" value="TuG1812G0600002160.01"/>
</dbReference>
<evidence type="ECO:0000313" key="3">
    <source>
        <dbReference type="EnsemblPlants" id="TuG1812G0600002160.01.T06"/>
    </source>
</evidence>